<dbReference type="EMBL" id="JAYMRV010000008">
    <property type="protein sequence ID" value="MEM5424498.1"/>
    <property type="molecule type" value="Genomic_DNA"/>
</dbReference>
<dbReference type="Proteomes" id="UP001489897">
    <property type="component" value="Unassembled WGS sequence"/>
</dbReference>
<reference evidence="1 2" key="1">
    <citation type="submission" date="2024-01" db="EMBL/GenBank/DDBJ databases">
        <title>The diversity of rhizobia nodulating Mimosa spp. in eleven states of Brazil covering several biomes is determined by host plant, location, and edaphic factors.</title>
        <authorList>
            <person name="Rouws L."/>
            <person name="Barauna A."/>
            <person name="Beukes C."/>
            <person name="De Faria S.M."/>
            <person name="Gross E."/>
            <person name="Dos Reis Junior F.B."/>
            <person name="Simon M."/>
            <person name="Maluk M."/>
            <person name="Odee D.W."/>
            <person name="Kenicer G."/>
            <person name="Young J.P.W."/>
            <person name="Reis V.M."/>
            <person name="Zilli J."/>
            <person name="James E.K."/>
        </authorList>
    </citation>
    <scope>NUCLEOTIDE SEQUENCE [LARGE SCALE GENOMIC DNA]</scope>
    <source>
        <strain evidence="1 2">JPY167</strain>
    </source>
</reference>
<protein>
    <submittedName>
        <fullName evidence="1">Uncharacterized protein</fullName>
    </submittedName>
</protein>
<organism evidence="1 2">
    <name type="scientific">Paraburkholderia ferrariae</name>
    <dbReference type="NCBI Taxonomy" id="386056"/>
    <lineage>
        <taxon>Bacteria</taxon>
        <taxon>Pseudomonadati</taxon>
        <taxon>Pseudomonadota</taxon>
        <taxon>Betaproteobacteria</taxon>
        <taxon>Burkholderiales</taxon>
        <taxon>Burkholderiaceae</taxon>
        <taxon>Paraburkholderia</taxon>
    </lineage>
</organism>
<proteinExistence type="predicted"/>
<sequence>MRRKSRSLRAMADKWLFLRPDTQVHVTRVAQGARKHRSCVYVSAVGAVGESGMFFFRHDDGSWYIFPPDEARPALGVEGRDV</sequence>
<comment type="caution">
    <text evidence="1">The sequence shown here is derived from an EMBL/GenBank/DDBJ whole genome shotgun (WGS) entry which is preliminary data.</text>
</comment>
<dbReference type="RefSeq" id="WP_069266644.1">
    <property type="nucleotide sequence ID" value="NZ_JAYMRV010000008.1"/>
</dbReference>
<accession>A0ABU9RWQ2</accession>
<gene>
    <name evidence="1" type="ORF">VSR73_25970</name>
</gene>
<name>A0ABU9RWQ2_9BURK</name>
<evidence type="ECO:0000313" key="1">
    <source>
        <dbReference type="EMBL" id="MEM5424498.1"/>
    </source>
</evidence>
<keyword evidence="2" id="KW-1185">Reference proteome</keyword>
<evidence type="ECO:0000313" key="2">
    <source>
        <dbReference type="Proteomes" id="UP001489897"/>
    </source>
</evidence>